<evidence type="ECO:0000313" key="1">
    <source>
        <dbReference type="EMBL" id="TNN34629.1"/>
    </source>
</evidence>
<keyword evidence="2" id="KW-1185">Reference proteome</keyword>
<sequence>MQSRSSSSLRQLHVLCMRLIEASKNAPLTAAGAPPQAGEATAGGAAATSAAVHWTYDEAQSGKKK</sequence>
<dbReference type="AlphaFoldDB" id="A0A4Z2F0G9"/>
<dbReference type="EMBL" id="SRLO01001922">
    <property type="protein sequence ID" value="TNN34629.1"/>
    <property type="molecule type" value="Genomic_DNA"/>
</dbReference>
<proteinExistence type="predicted"/>
<gene>
    <name evidence="1" type="ORF">EYF80_055205</name>
</gene>
<organism evidence="1 2">
    <name type="scientific">Liparis tanakae</name>
    <name type="common">Tanaka's snailfish</name>
    <dbReference type="NCBI Taxonomy" id="230148"/>
    <lineage>
        <taxon>Eukaryota</taxon>
        <taxon>Metazoa</taxon>
        <taxon>Chordata</taxon>
        <taxon>Craniata</taxon>
        <taxon>Vertebrata</taxon>
        <taxon>Euteleostomi</taxon>
        <taxon>Actinopterygii</taxon>
        <taxon>Neopterygii</taxon>
        <taxon>Teleostei</taxon>
        <taxon>Neoteleostei</taxon>
        <taxon>Acanthomorphata</taxon>
        <taxon>Eupercaria</taxon>
        <taxon>Perciformes</taxon>
        <taxon>Cottioidei</taxon>
        <taxon>Cottales</taxon>
        <taxon>Liparidae</taxon>
        <taxon>Liparis</taxon>
    </lineage>
</organism>
<dbReference type="Proteomes" id="UP000314294">
    <property type="component" value="Unassembled WGS sequence"/>
</dbReference>
<evidence type="ECO:0000313" key="2">
    <source>
        <dbReference type="Proteomes" id="UP000314294"/>
    </source>
</evidence>
<reference evidence="1 2" key="1">
    <citation type="submission" date="2019-03" db="EMBL/GenBank/DDBJ databases">
        <title>First draft genome of Liparis tanakae, snailfish: a comprehensive survey of snailfish specific genes.</title>
        <authorList>
            <person name="Kim W."/>
            <person name="Song I."/>
            <person name="Jeong J.-H."/>
            <person name="Kim D."/>
            <person name="Kim S."/>
            <person name="Ryu S."/>
            <person name="Song J.Y."/>
            <person name="Lee S.K."/>
        </authorList>
    </citation>
    <scope>NUCLEOTIDE SEQUENCE [LARGE SCALE GENOMIC DNA]</scope>
    <source>
        <tissue evidence="1">Muscle</tissue>
    </source>
</reference>
<protein>
    <submittedName>
        <fullName evidence="1">Uncharacterized protein</fullName>
    </submittedName>
</protein>
<name>A0A4Z2F0G9_9TELE</name>
<accession>A0A4Z2F0G9</accession>
<comment type="caution">
    <text evidence="1">The sequence shown here is derived from an EMBL/GenBank/DDBJ whole genome shotgun (WGS) entry which is preliminary data.</text>
</comment>